<evidence type="ECO:0000313" key="2">
    <source>
        <dbReference type="Proteomes" id="UP000245626"/>
    </source>
</evidence>
<name>A0ACD0P3S0_9BASI</name>
<gene>
    <name evidence="1" type="ORF">IE53DRAFT_311663</name>
</gene>
<dbReference type="EMBL" id="KZ819764">
    <property type="protein sequence ID" value="PWN52657.1"/>
    <property type="molecule type" value="Genomic_DNA"/>
</dbReference>
<organism evidence="1 2">
    <name type="scientific">Violaceomyces palustris</name>
    <dbReference type="NCBI Taxonomy" id="1673888"/>
    <lineage>
        <taxon>Eukaryota</taxon>
        <taxon>Fungi</taxon>
        <taxon>Dikarya</taxon>
        <taxon>Basidiomycota</taxon>
        <taxon>Ustilaginomycotina</taxon>
        <taxon>Ustilaginomycetes</taxon>
        <taxon>Violaceomycetales</taxon>
        <taxon>Violaceomycetaceae</taxon>
        <taxon>Violaceomyces</taxon>
    </lineage>
</organism>
<sequence>MSSSPIVEEVRRDKAETEGAKCVPCNASIQPLSEQSVQDELLKLDQGWVLKSQPITTQAEAEGGGGERGEGEKGVKALQKIYRFRNFVNAMSFSERVGKESERQGHHPALLLEWGKVTVWWWSHSIKGLHPNDFLMANKTDEIARVSEGYKPGKKRET</sequence>
<protein>
    <submittedName>
        <fullName evidence="1">Transcriptional coactivator/pterin dehydratase</fullName>
    </submittedName>
</protein>
<proteinExistence type="predicted"/>
<dbReference type="Proteomes" id="UP000245626">
    <property type="component" value="Unassembled WGS sequence"/>
</dbReference>
<evidence type="ECO:0000313" key="1">
    <source>
        <dbReference type="EMBL" id="PWN52657.1"/>
    </source>
</evidence>
<keyword evidence="2" id="KW-1185">Reference proteome</keyword>
<reference evidence="1 2" key="1">
    <citation type="journal article" date="2018" name="Mol. Biol. Evol.">
        <title>Broad Genomic Sampling Reveals a Smut Pathogenic Ancestry of the Fungal Clade Ustilaginomycotina.</title>
        <authorList>
            <person name="Kijpornyongpan T."/>
            <person name="Mondo S.J."/>
            <person name="Barry K."/>
            <person name="Sandor L."/>
            <person name="Lee J."/>
            <person name="Lipzen A."/>
            <person name="Pangilinan J."/>
            <person name="LaButti K."/>
            <person name="Hainaut M."/>
            <person name="Henrissat B."/>
            <person name="Grigoriev I.V."/>
            <person name="Spatafora J.W."/>
            <person name="Aime M.C."/>
        </authorList>
    </citation>
    <scope>NUCLEOTIDE SEQUENCE [LARGE SCALE GENOMIC DNA]</scope>
    <source>
        <strain evidence="1 2">SA 807</strain>
    </source>
</reference>
<accession>A0ACD0P3S0</accession>